<name>A0A8J8KBD3_9EURY</name>
<protein>
    <submittedName>
        <fullName evidence="2">Uncharacterized protein</fullName>
    </submittedName>
</protein>
<proteinExistence type="predicted"/>
<dbReference type="EMBL" id="JABURA010000001">
    <property type="protein sequence ID" value="NUB91180.1"/>
    <property type="molecule type" value="Genomic_DNA"/>
</dbReference>
<feature type="compositionally biased region" description="Basic and acidic residues" evidence="1">
    <location>
        <begin position="50"/>
        <end position="59"/>
    </location>
</feature>
<organism evidence="2 3">
    <name type="scientific">Haloterrigena gelatinilytica</name>
    <dbReference type="NCBI Taxonomy" id="2741724"/>
    <lineage>
        <taxon>Archaea</taxon>
        <taxon>Methanobacteriati</taxon>
        <taxon>Methanobacteriota</taxon>
        <taxon>Stenosarchaea group</taxon>
        <taxon>Halobacteria</taxon>
        <taxon>Halobacteriales</taxon>
        <taxon>Natrialbaceae</taxon>
        <taxon>Haloterrigena</taxon>
    </lineage>
</organism>
<comment type="caution">
    <text evidence="2">The sequence shown here is derived from an EMBL/GenBank/DDBJ whole genome shotgun (WGS) entry which is preliminary data.</text>
</comment>
<dbReference type="AlphaFoldDB" id="A0A8J8KBD3"/>
<evidence type="ECO:0000256" key="1">
    <source>
        <dbReference type="SAM" id="MobiDB-lite"/>
    </source>
</evidence>
<evidence type="ECO:0000313" key="3">
    <source>
        <dbReference type="Proteomes" id="UP000728647"/>
    </source>
</evidence>
<dbReference type="RefSeq" id="WP_174701844.1">
    <property type="nucleotide sequence ID" value="NZ_JABURA010000001.1"/>
</dbReference>
<evidence type="ECO:0000313" key="2">
    <source>
        <dbReference type="EMBL" id="NUB91180.1"/>
    </source>
</evidence>
<feature type="region of interest" description="Disordered" evidence="1">
    <location>
        <begin position="43"/>
        <end position="68"/>
    </location>
</feature>
<reference evidence="2" key="1">
    <citation type="submission" date="2020-06" db="EMBL/GenBank/DDBJ databases">
        <title>Haloterrigena sp. nov., an extremely halophilic archaeon isolated from a saline sediment.</title>
        <authorList>
            <person name="Liu B.-B."/>
        </authorList>
    </citation>
    <scope>NUCLEOTIDE SEQUENCE</scope>
    <source>
        <strain evidence="2">SYSU A121-1</strain>
    </source>
</reference>
<dbReference type="Proteomes" id="UP000728647">
    <property type="component" value="Unassembled WGS sequence"/>
</dbReference>
<gene>
    <name evidence="2" type="ORF">HT576_09120</name>
</gene>
<sequence length="68" mass="7735">MIALSEDVRYGKSPLTGNWYRVTEWEEVDGHPERIIADEKVEVDESEVPESVREMHTDIGPDEGGYGE</sequence>
<accession>A0A8J8KBD3</accession>